<sequence length="148" mass="15241">MTSAPNRHPRDATRAAVEEAFADFLAADEVDILPADPGAAGVPSALIAADGESADELDVAGEEWTLHLEGFPGPRLAYLAVEDEPEVPSPESVRAAREASVPPDALAAMAALDARLGGTLVSALRASNDLLSFDLADALRGVDPPESS</sequence>
<protein>
    <submittedName>
        <fullName evidence="1">Uncharacterized protein</fullName>
    </submittedName>
</protein>
<evidence type="ECO:0000313" key="1">
    <source>
        <dbReference type="EMBL" id="CAA9539037.1"/>
    </source>
</evidence>
<proteinExistence type="predicted"/>
<organism evidence="1">
    <name type="scientific">uncultured Thermomicrobiales bacterium</name>
    <dbReference type="NCBI Taxonomy" id="1645740"/>
    <lineage>
        <taxon>Bacteria</taxon>
        <taxon>Pseudomonadati</taxon>
        <taxon>Thermomicrobiota</taxon>
        <taxon>Thermomicrobia</taxon>
        <taxon>Thermomicrobiales</taxon>
        <taxon>environmental samples</taxon>
    </lineage>
</organism>
<dbReference type="EMBL" id="CADCWG010000037">
    <property type="protein sequence ID" value="CAA9539037.1"/>
    <property type="molecule type" value="Genomic_DNA"/>
</dbReference>
<gene>
    <name evidence="1" type="ORF">AVDCRST_MAG49-598</name>
</gene>
<dbReference type="AlphaFoldDB" id="A0A6J4U2F5"/>
<accession>A0A6J4U2F5</accession>
<reference evidence="1" key="1">
    <citation type="submission" date="2020-02" db="EMBL/GenBank/DDBJ databases">
        <authorList>
            <person name="Meier V. D."/>
        </authorList>
    </citation>
    <scope>NUCLEOTIDE SEQUENCE</scope>
    <source>
        <strain evidence="1">AVDCRST_MAG49</strain>
    </source>
</reference>
<name>A0A6J4U2F5_9BACT</name>